<organism evidence="8 9">
    <name type="scientific">Meira miltonrushii</name>
    <dbReference type="NCBI Taxonomy" id="1280837"/>
    <lineage>
        <taxon>Eukaryota</taxon>
        <taxon>Fungi</taxon>
        <taxon>Dikarya</taxon>
        <taxon>Basidiomycota</taxon>
        <taxon>Ustilaginomycotina</taxon>
        <taxon>Exobasidiomycetes</taxon>
        <taxon>Exobasidiales</taxon>
        <taxon>Brachybasidiaceae</taxon>
        <taxon>Meira</taxon>
    </lineage>
</organism>
<dbReference type="GeneID" id="37022920"/>
<dbReference type="InterPro" id="IPR015422">
    <property type="entry name" value="PyrdxlP-dep_Trfase_small"/>
</dbReference>
<dbReference type="Gene3D" id="3.90.1150.10">
    <property type="entry name" value="Aspartate Aminotransferase, domain 1"/>
    <property type="match status" value="1"/>
</dbReference>
<name>A0A316V2V0_9BASI</name>
<dbReference type="InParanoid" id="A0A316V2V0"/>
<accession>A0A316V2V0</accession>
<keyword evidence="4 8" id="KW-0808">Transferase</keyword>
<dbReference type="PANTHER" id="PTHR46383:SF1">
    <property type="entry name" value="ASPARTATE AMINOTRANSFERASE"/>
    <property type="match status" value="1"/>
</dbReference>
<dbReference type="InterPro" id="IPR004838">
    <property type="entry name" value="NHTrfase_class1_PyrdxlP-BS"/>
</dbReference>
<evidence type="ECO:0000313" key="9">
    <source>
        <dbReference type="Proteomes" id="UP000245771"/>
    </source>
</evidence>
<feature type="region of interest" description="Disordered" evidence="6">
    <location>
        <begin position="1"/>
        <end position="20"/>
    </location>
</feature>
<dbReference type="PROSITE" id="PS00105">
    <property type="entry name" value="AA_TRANSFER_CLASS_1"/>
    <property type="match status" value="1"/>
</dbReference>
<dbReference type="GO" id="GO:0008483">
    <property type="term" value="F:transaminase activity"/>
    <property type="evidence" value="ECO:0007669"/>
    <property type="project" value="UniProtKB-KW"/>
</dbReference>
<comment type="similarity">
    <text evidence="2">Belongs to the class-I pyridoxal-phosphate-dependent aminotransferase family.</text>
</comment>
<evidence type="ECO:0000259" key="7">
    <source>
        <dbReference type="Pfam" id="PF00155"/>
    </source>
</evidence>
<dbReference type="SUPFAM" id="SSF53383">
    <property type="entry name" value="PLP-dependent transferases"/>
    <property type="match status" value="1"/>
</dbReference>
<evidence type="ECO:0000256" key="6">
    <source>
        <dbReference type="SAM" id="MobiDB-lite"/>
    </source>
</evidence>
<dbReference type="InterPro" id="IPR050596">
    <property type="entry name" value="AspAT/PAT-like"/>
</dbReference>
<keyword evidence="9" id="KW-1185">Reference proteome</keyword>
<dbReference type="Proteomes" id="UP000245771">
    <property type="component" value="Unassembled WGS sequence"/>
</dbReference>
<dbReference type="RefSeq" id="XP_025352191.1">
    <property type="nucleotide sequence ID" value="XM_025501139.1"/>
</dbReference>
<comment type="cofactor">
    <cofactor evidence="1">
        <name>pyridoxal 5'-phosphate</name>
        <dbReference type="ChEBI" id="CHEBI:597326"/>
    </cofactor>
</comment>
<proteinExistence type="inferred from homology"/>
<dbReference type="Gene3D" id="3.40.640.10">
    <property type="entry name" value="Type I PLP-dependent aspartate aminotransferase-like (Major domain)"/>
    <property type="match status" value="1"/>
</dbReference>
<evidence type="ECO:0000256" key="5">
    <source>
        <dbReference type="ARBA" id="ARBA00022898"/>
    </source>
</evidence>
<dbReference type="GO" id="GO:0030170">
    <property type="term" value="F:pyridoxal phosphate binding"/>
    <property type="evidence" value="ECO:0007669"/>
    <property type="project" value="InterPro"/>
</dbReference>
<evidence type="ECO:0000256" key="4">
    <source>
        <dbReference type="ARBA" id="ARBA00022679"/>
    </source>
</evidence>
<reference evidence="8 9" key="1">
    <citation type="journal article" date="2018" name="Mol. Biol. Evol.">
        <title>Broad Genomic Sampling Reveals a Smut Pathogenic Ancestry of the Fungal Clade Ustilaginomycotina.</title>
        <authorList>
            <person name="Kijpornyongpan T."/>
            <person name="Mondo S.J."/>
            <person name="Barry K."/>
            <person name="Sandor L."/>
            <person name="Lee J."/>
            <person name="Lipzen A."/>
            <person name="Pangilinan J."/>
            <person name="LaButti K."/>
            <person name="Hainaut M."/>
            <person name="Henrissat B."/>
            <person name="Grigoriev I.V."/>
            <person name="Spatafora J.W."/>
            <person name="Aime M.C."/>
        </authorList>
    </citation>
    <scope>NUCLEOTIDE SEQUENCE [LARGE SCALE GENOMIC DNA]</scope>
    <source>
        <strain evidence="8 9">MCA 3882</strain>
    </source>
</reference>
<evidence type="ECO:0000256" key="2">
    <source>
        <dbReference type="ARBA" id="ARBA00007441"/>
    </source>
</evidence>
<keyword evidence="5" id="KW-0663">Pyridoxal phosphate</keyword>
<feature type="domain" description="Aminotransferase class I/classII large" evidence="7">
    <location>
        <begin position="56"/>
        <end position="496"/>
    </location>
</feature>
<sequence>MSSVTQTSSPAYGLNKQLSINTPEPPVPMAKAWAASYPSKSSPFHVKNASEPLQPLLNLAQGVPGHAPQKRLLDCMDEERNAKPMETHGYGGVFGDEQLRKALAADIVKRYGGDVSSNEVAITAGANLAAAVTFHSLASPGEAIVLPTPWYFNHQMTLASLGINVIPLSTKAPSFIPQPEALKELLDKHNGTQGTKSRIKAVVLVTPNNPTGSIYPASLLREFAEICRSNNIALILDETYRDFLLEGDGSAKATANESSKQRPLAKAHDLFELSGKENWRDCVISIHSFSKSYAIPGHRLGAIIAHPSLLISEEVDQDGIKRTRFGSFAKSLDNMQICPPRTDTQRAVARCIQDEEHQQWRLDIANDLAQRRKTFFSSLETAITFEDVKRQLKIDGQAELIASLESLKDISSNKSVSPKELGWEDLSAGAYYAYVRHPFESTPSELVARGLAALVGIVVLPGSFFRPQEEAQDDRDLRFSIANVESAKLETLAARLILFTYLWRVQKAGWGL</sequence>
<evidence type="ECO:0000256" key="1">
    <source>
        <dbReference type="ARBA" id="ARBA00001933"/>
    </source>
</evidence>
<keyword evidence="3" id="KW-0032">Aminotransferase</keyword>
<dbReference type="OrthoDB" id="7042322at2759"/>
<dbReference type="InterPro" id="IPR015421">
    <property type="entry name" value="PyrdxlP-dep_Trfase_major"/>
</dbReference>
<dbReference type="InterPro" id="IPR004839">
    <property type="entry name" value="Aminotransferase_I/II_large"/>
</dbReference>
<dbReference type="STRING" id="1280837.A0A316V2V0"/>
<dbReference type="CDD" id="cd00609">
    <property type="entry name" value="AAT_like"/>
    <property type="match status" value="1"/>
</dbReference>
<evidence type="ECO:0000313" key="8">
    <source>
        <dbReference type="EMBL" id="PWN31889.1"/>
    </source>
</evidence>
<protein>
    <submittedName>
        <fullName evidence="8">PLP-dependent transferase</fullName>
    </submittedName>
</protein>
<dbReference type="GO" id="GO:0006520">
    <property type="term" value="P:amino acid metabolic process"/>
    <property type="evidence" value="ECO:0007669"/>
    <property type="project" value="InterPro"/>
</dbReference>
<dbReference type="PANTHER" id="PTHR46383">
    <property type="entry name" value="ASPARTATE AMINOTRANSFERASE"/>
    <property type="match status" value="1"/>
</dbReference>
<evidence type="ECO:0000256" key="3">
    <source>
        <dbReference type="ARBA" id="ARBA00022576"/>
    </source>
</evidence>
<dbReference type="InterPro" id="IPR015424">
    <property type="entry name" value="PyrdxlP-dep_Trfase"/>
</dbReference>
<dbReference type="Pfam" id="PF00155">
    <property type="entry name" value="Aminotran_1_2"/>
    <property type="match status" value="1"/>
</dbReference>
<dbReference type="AlphaFoldDB" id="A0A316V2V0"/>
<dbReference type="EMBL" id="KZ819606">
    <property type="protein sequence ID" value="PWN31889.1"/>
    <property type="molecule type" value="Genomic_DNA"/>
</dbReference>
<gene>
    <name evidence="8" type="ORF">FA14DRAFT_181808</name>
</gene>